<dbReference type="SUPFAM" id="SSF46938">
    <property type="entry name" value="CRAL/TRIO N-terminal domain"/>
    <property type="match status" value="1"/>
</dbReference>
<sequence>MEPTIQDIQELRAKFLQRVQEENKDFHQKDLNRVNNDDSWLRRFLIHHDLEMKDALNMLIETCEWRKSFKVNELSEQTVNREYLEEGSIFVYSRDKDGKSLFIFRCCKHVKGQKDFEELKKCVVYWMERVERLDRGDQITIFFDMTDTGLANLDMDYTKYLINLCKQYYPHFLNYILIFEMPWVLNAAFKIIKTWLPTKAVQKIKFVNKNTLKDYVDNAHALKSWGGMDSYVFSFQPESSGEYSKNEENKKKVHFADGSPAVESHSGDWDPFAPDEAQSSTRVLITPQDAISFTQEGIEITGTFTVQNISNFNISYKVKTTSPEKFRVRPSCGMLSAEDKVTISVVLLTGYTGANILRDKFLVMNIPLEHTDYSAGDLTEAWRKVDSTTVEEHRLRCRVASLQQAMSHNGAPGVGLSSGLSASPSTELEQKISQLLISMNHVSESCFKVENEVKFQRRVLFFVTFLVVCLALCLTYLVQDQNANKIDHCLLSDSPTSSSYSQLDEN</sequence>
<evidence type="ECO:0000256" key="1">
    <source>
        <dbReference type="SAM" id="Phobius"/>
    </source>
</evidence>
<reference evidence="4" key="1">
    <citation type="submission" date="2013-04" db="EMBL/GenBank/DDBJ databases">
        <title>An insight into the transcriptome of the digestive tract of the blood sucking bug, Rhodnius prolixus.</title>
        <authorList>
            <person name="Ribeiro J.M.C."/>
            <person name="Genta F.A."/>
            <person name="Sorgine M.H.F."/>
            <person name="Paiva-Silva G.O."/>
            <person name="Majerowicz D."/>
            <person name="Medeiros M."/>
            <person name="Koerich L."/>
            <person name="Terra W.R."/>
            <person name="Ferreira C."/>
            <person name="Pimentel A.C."/>
            <person name="Bisch P.M."/>
            <person name="Diniz M.M.P."/>
            <person name="Nascimento R."/>
            <person name="Salmon D."/>
            <person name="Silber A.M."/>
            <person name="Alves M."/>
            <person name="Oliveira M.F."/>
            <person name="Gondim K.C."/>
            <person name="Silva Neto M.A.C."/>
            <person name="Atella G.C."/>
            <person name="Araujo H."/>
            <person name="Dias F.S."/>
            <person name="Polycarpo C.R."/>
            <person name="Fampa P."/>
            <person name="Melo A.C."/>
            <person name="Tanaka A.S."/>
            <person name="Balczun C."/>
            <person name="Oliveira J.H.M."/>
            <person name="Goncalves R."/>
            <person name="Lazoski C."/>
            <person name="Pereira M.A."/>
            <person name="Rivera-Pomar R."/>
            <person name="Diambra L."/>
            <person name="Schaub G.A."/>
            <person name="Garcia E.S."/>
            <person name="Azambuja P."/>
            <person name="Braz G.R.C."/>
            <person name="Oliveira P.L."/>
        </authorList>
    </citation>
    <scope>NUCLEOTIDE SEQUENCE</scope>
</reference>
<accession>R4G3Q1</accession>
<dbReference type="SUPFAM" id="SSF49354">
    <property type="entry name" value="PapD-like"/>
    <property type="match status" value="1"/>
</dbReference>
<reference evidence="5" key="3">
    <citation type="submission" date="2015-05" db="UniProtKB">
        <authorList>
            <consortium name="EnsemblMetazoa"/>
        </authorList>
    </citation>
    <scope>IDENTIFICATION</scope>
</reference>
<evidence type="ECO:0000313" key="6">
    <source>
        <dbReference type="Proteomes" id="UP000015103"/>
    </source>
</evidence>
<dbReference type="InterPro" id="IPR000535">
    <property type="entry name" value="MSP_dom"/>
</dbReference>
<dbReference type="PANTHER" id="PTHR46384">
    <property type="entry name" value="MOTILE SPERM DOMAIN-CONTAINING PROTEIN 2"/>
    <property type="match status" value="1"/>
</dbReference>
<dbReference type="SUPFAM" id="SSF52087">
    <property type="entry name" value="CRAL/TRIO domain"/>
    <property type="match status" value="1"/>
</dbReference>
<dbReference type="eggNOG" id="KOG1471">
    <property type="taxonomic scope" value="Eukaryota"/>
</dbReference>
<dbReference type="Gene3D" id="2.60.40.10">
    <property type="entry name" value="Immunoglobulins"/>
    <property type="match status" value="1"/>
</dbReference>
<dbReference type="EMBL" id="GAHY01001466">
    <property type="protein sequence ID" value="JAA76044.1"/>
    <property type="molecule type" value="mRNA"/>
</dbReference>
<dbReference type="InterPro" id="IPR001251">
    <property type="entry name" value="CRAL-TRIO_dom"/>
</dbReference>
<dbReference type="Proteomes" id="UP000015103">
    <property type="component" value="Unassembled WGS sequence"/>
</dbReference>
<dbReference type="GeneID" id="141450057"/>
<dbReference type="PROSITE" id="PS50191">
    <property type="entry name" value="CRAL_TRIO"/>
    <property type="match status" value="1"/>
</dbReference>
<dbReference type="AlphaFoldDB" id="R4G3Q1"/>
<dbReference type="InterPro" id="IPR036273">
    <property type="entry name" value="CRAL/TRIO_N_dom_sf"/>
</dbReference>
<name>R4G3Q1_RHOPR</name>
<dbReference type="InterPro" id="IPR036865">
    <property type="entry name" value="CRAL-TRIO_dom_sf"/>
</dbReference>
<dbReference type="CDD" id="cd00170">
    <property type="entry name" value="SEC14"/>
    <property type="match status" value="1"/>
</dbReference>
<dbReference type="Pfam" id="PF00635">
    <property type="entry name" value="Motile_Sperm"/>
    <property type="match status" value="1"/>
</dbReference>
<dbReference type="GO" id="GO:0140284">
    <property type="term" value="C:endoplasmic reticulum-endosome membrane contact site"/>
    <property type="evidence" value="ECO:0007669"/>
    <property type="project" value="TreeGrafter"/>
</dbReference>
<dbReference type="InterPro" id="IPR053012">
    <property type="entry name" value="ER-organelle_contact"/>
</dbReference>
<dbReference type="PANTHER" id="PTHR46384:SF1">
    <property type="entry name" value="MOTILE SPERM DOMAIN-CONTAINING PROTEIN 2"/>
    <property type="match status" value="1"/>
</dbReference>
<dbReference type="OMA" id="NDALKCW"/>
<dbReference type="Gene3D" id="3.40.525.10">
    <property type="entry name" value="CRAL-TRIO lipid binding domain"/>
    <property type="match status" value="1"/>
</dbReference>
<evidence type="ECO:0000313" key="4">
    <source>
        <dbReference type="EMBL" id="JAA76044.1"/>
    </source>
</evidence>
<dbReference type="Pfam" id="PF00650">
    <property type="entry name" value="CRAL_TRIO"/>
    <property type="match status" value="1"/>
</dbReference>
<dbReference type="eggNOG" id="KOG0439">
    <property type="taxonomic scope" value="Eukaryota"/>
</dbReference>
<reference evidence="6" key="2">
    <citation type="submission" date="2015-04" db="EMBL/GenBank/DDBJ databases">
        <authorList>
            <person name="Wilson R.K."/>
            <person name="Warren W."/>
            <person name="Dotson E."/>
            <person name="Oliveira P.L."/>
        </authorList>
    </citation>
    <scope>NUCLEOTIDE SEQUENCE</scope>
</reference>
<dbReference type="HOGENOM" id="CLU_028924_1_0_1"/>
<organism evidence="4">
    <name type="scientific">Rhodnius prolixus</name>
    <name type="common">Triatomid bug</name>
    <dbReference type="NCBI Taxonomy" id="13249"/>
    <lineage>
        <taxon>Eukaryota</taxon>
        <taxon>Metazoa</taxon>
        <taxon>Ecdysozoa</taxon>
        <taxon>Arthropoda</taxon>
        <taxon>Hexapoda</taxon>
        <taxon>Insecta</taxon>
        <taxon>Pterygota</taxon>
        <taxon>Neoptera</taxon>
        <taxon>Paraneoptera</taxon>
        <taxon>Hemiptera</taxon>
        <taxon>Heteroptera</taxon>
        <taxon>Panheteroptera</taxon>
        <taxon>Cimicomorpha</taxon>
        <taxon>Reduviidae</taxon>
        <taxon>Triatominae</taxon>
        <taxon>Rhodnius</taxon>
    </lineage>
</organism>
<evidence type="ECO:0000259" key="3">
    <source>
        <dbReference type="PROSITE" id="PS50202"/>
    </source>
</evidence>
<protein>
    <submittedName>
        <fullName evidence="4 5">Putative major sperm protein</fullName>
    </submittedName>
</protein>
<feature type="domain" description="CRAL-TRIO" evidence="2">
    <location>
        <begin position="77"/>
        <end position="233"/>
    </location>
</feature>
<keyword evidence="6" id="KW-1185">Reference proteome</keyword>
<dbReference type="RefSeq" id="XP_073976185.1">
    <property type="nucleotide sequence ID" value="XM_074120084.1"/>
</dbReference>
<dbReference type="STRING" id="13249.R4G3Q1"/>
<dbReference type="InParanoid" id="R4G3Q1"/>
<feature type="domain" description="MSP" evidence="3">
    <location>
        <begin position="282"/>
        <end position="400"/>
    </location>
</feature>
<dbReference type="PROSITE" id="PS50202">
    <property type="entry name" value="MSP"/>
    <property type="match status" value="1"/>
</dbReference>
<keyword evidence="1" id="KW-0812">Transmembrane</keyword>
<evidence type="ECO:0000259" key="2">
    <source>
        <dbReference type="PROSITE" id="PS50191"/>
    </source>
</evidence>
<dbReference type="EnsemblMetazoa" id="RPRC008348-RA">
    <property type="protein sequence ID" value="RPRC008348-PA"/>
    <property type="gene ID" value="RPRC008348"/>
</dbReference>
<dbReference type="VEuPathDB" id="VectorBase:RPRC008348"/>
<dbReference type="InterPro" id="IPR008962">
    <property type="entry name" value="PapD-like_sf"/>
</dbReference>
<keyword evidence="1" id="KW-1133">Transmembrane helix</keyword>
<evidence type="ECO:0000313" key="5">
    <source>
        <dbReference type="EnsemblMetazoa" id="RPRC008348-PA"/>
    </source>
</evidence>
<dbReference type="InterPro" id="IPR013783">
    <property type="entry name" value="Ig-like_fold"/>
</dbReference>
<feature type="transmembrane region" description="Helical" evidence="1">
    <location>
        <begin position="459"/>
        <end position="478"/>
    </location>
</feature>
<dbReference type="EMBL" id="ACPB03014131">
    <property type="status" value="NOT_ANNOTATED_CDS"/>
    <property type="molecule type" value="Genomic_DNA"/>
</dbReference>
<keyword evidence="1" id="KW-0472">Membrane</keyword>
<dbReference type="GO" id="GO:0012505">
    <property type="term" value="C:endomembrane system"/>
    <property type="evidence" value="ECO:0007669"/>
    <property type="project" value="TreeGrafter"/>
</dbReference>
<dbReference type="SMART" id="SM00516">
    <property type="entry name" value="SEC14"/>
    <property type="match status" value="1"/>
</dbReference>
<dbReference type="FunCoup" id="R4G3Q1">
    <property type="interactions" value="894"/>
</dbReference>
<proteinExistence type="evidence at transcript level"/>